<dbReference type="KEGG" id="fcy:FRACYDRAFT_242467"/>
<dbReference type="OrthoDB" id="5512589at2759"/>
<keyword evidence="6" id="KW-0735">Signal-anchor</keyword>
<evidence type="ECO:0000256" key="8">
    <source>
        <dbReference type="ARBA" id="ARBA00023034"/>
    </source>
</evidence>
<keyword evidence="3 10" id="KW-0328">Glycosyltransferase</keyword>
<protein>
    <recommendedName>
        <fullName evidence="10">Hexosyltransferase</fullName>
        <ecNumber evidence="10">2.4.1.-</ecNumber>
    </recommendedName>
</protein>
<keyword evidence="9" id="KW-0472">Membrane</keyword>
<dbReference type="EC" id="2.4.1.-" evidence="10"/>
<comment type="similarity">
    <text evidence="2 10">Belongs to the glycosyltransferase 31 family.</text>
</comment>
<evidence type="ECO:0000256" key="6">
    <source>
        <dbReference type="ARBA" id="ARBA00022968"/>
    </source>
</evidence>
<feature type="compositionally biased region" description="Low complexity" evidence="11">
    <location>
        <begin position="294"/>
        <end position="307"/>
    </location>
</feature>
<feature type="region of interest" description="Disordered" evidence="11">
    <location>
        <begin position="293"/>
        <end position="312"/>
    </location>
</feature>
<keyword evidence="7" id="KW-1133">Transmembrane helix</keyword>
<dbReference type="AlphaFoldDB" id="A0A1E7F7Z8"/>
<organism evidence="12 13">
    <name type="scientific">Fragilariopsis cylindrus CCMP1102</name>
    <dbReference type="NCBI Taxonomy" id="635003"/>
    <lineage>
        <taxon>Eukaryota</taxon>
        <taxon>Sar</taxon>
        <taxon>Stramenopiles</taxon>
        <taxon>Ochrophyta</taxon>
        <taxon>Bacillariophyta</taxon>
        <taxon>Bacillariophyceae</taxon>
        <taxon>Bacillariophycidae</taxon>
        <taxon>Bacillariales</taxon>
        <taxon>Bacillariaceae</taxon>
        <taxon>Fragilariopsis</taxon>
    </lineage>
</organism>
<dbReference type="InterPro" id="IPR002659">
    <property type="entry name" value="Glyco_trans_31"/>
</dbReference>
<feature type="compositionally biased region" description="Low complexity" evidence="11">
    <location>
        <begin position="135"/>
        <end position="161"/>
    </location>
</feature>
<evidence type="ECO:0000256" key="7">
    <source>
        <dbReference type="ARBA" id="ARBA00022989"/>
    </source>
</evidence>
<evidence type="ECO:0000256" key="2">
    <source>
        <dbReference type="ARBA" id="ARBA00008661"/>
    </source>
</evidence>
<evidence type="ECO:0000256" key="9">
    <source>
        <dbReference type="ARBA" id="ARBA00023136"/>
    </source>
</evidence>
<keyword evidence="13" id="KW-1185">Reference proteome</keyword>
<dbReference type="PANTHER" id="PTHR11214:SF3">
    <property type="entry name" value="BETA-1,3-GALACTOSYLTRANSFERASE 6"/>
    <property type="match status" value="1"/>
</dbReference>
<comment type="subcellular location">
    <subcellularLocation>
        <location evidence="1 10">Golgi apparatus membrane</location>
        <topology evidence="1 10">Single-pass type II membrane protein</topology>
    </subcellularLocation>
</comment>
<proteinExistence type="inferred from homology"/>
<evidence type="ECO:0000256" key="1">
    <source>
        <dbReference type="ARBA" id="ARBA00004323"/>
    </source>
</evidence>
<evidence type="ECO:0000256" key="11">
    <source>
        <dbReference type="SAM" id="MobiDB-lite"/>
    </source>
</evidence>
<accession>A0A1E7F7Z8</accession>
<evidence type="ECO:0000256" key="10">
    <source>
        <dbReference type="RuleBase" id="RU363063"/>
    </source>
</evidence>
<gene>
    <name evidence="12" type="ORF">FRACYDRAFT_242467</name>
</gene>
<evidence type="ECO:0000256" key="4">
    <source>
        <dbReference type="ARBA" id="ARBA00022679"/>
    </source>
</evidence>
<dbReference type="InParanoid" id="A0A1E7F7Z8"/>
<dbReference type="Proteomes" id="UP000095751">
    <property type="component" value="Unassembled WGS sequence"/>
</dbReference>
<evidence type="ECO:0000313" key="12">
    <source>
        <dbReference type="EMBL" id="OEU14115.1"/>
    </source>
</evidence>
<feature type="compositionally biased region" description="Basic and acidic residues" evidence="11">
    <location>
        <begin position="123"/>
        <end position="134"/>
    </location>
</feature>
<dbReference type="PANTHER" id="PTHR11214">
    <property type="entry name" value="BETA-1,3-N-ACETYLGLUCOSAMINYLTRANSFERASE"/>
    <property type="match status" value="1"/>
</dbReference>
<sequence length="337" mass="38489">MNKPTAVVKYVNHNQDRNNVLDVNNSLLLAARPHPISPYYPLPTIGIHHDDNIDIDIGIDDVNNKTTINIPSMIADSNNKTVSSNSSSSSRINNLVVMVMTRNDSFERRQTIRSTWAKTAVKKKMEMMKKEKEQQQPSSSSLDNNNNSTYSDKNKNNINDINNESRQPLVYFVVGDFCKIPPKYRGNDGGENPLCKVRDGELDPFLYSIEQEKYIHDYIIPNENKLRNEQHIYGDILIMDAPEVYSNLPKKLKAAYTFVDRYLPKSIRYIAKVDDDVFVRLNEFQNYIDVTFENNNNNNNNDPLQQQQPPPPIVAGDIRSGLRAATGGKWKEVVLDI</sequence>
<dbReference type="EMBL" id="KV784361">
    <property type="protein sequence ID" value="OEU14115.1"/>
    <property type="molecule type" value="Genomic_DNA"/>
</dbReference>
<dbReference type="GO" id="GO:0000139">
    <property type="term" value="C:Golgi membrane"/>
    <property type="evidence" value="ECO:0007669"/>
    <property type="project" value="UniProtKB-SubCell"/>
</dbReference>
<keyword evidence="5" id="KW-0812">Transmembrane</keyword>
<evidence type="ECO:0000313" key="13">
    <source>
        <dbReference type="Proteomes" id="UP000095751"/>
    </source>
</evidence>
<keyword evidence="4" id="KW-0808">Transferase</keyword>
<dbReference type="GO" id="GO:0006493">
    <property type="term" value="P:protein O-linked glycosylation"/>
    <property type="evidence" value="ECO:0007669"/>
    <property type="project" value="TreeGrafter"/>
</dbReference>
<dbReference type="GO" id="GO:0016758">
    <property type="term" value="F:hexosyltransferase activity"/>
    <property type="evidence" value="ECO:0007669"/>
    <property type="project" value="InterPro"/>
</dbReference>
<evidence type="ECO:0000256" key="3">
    <source>
        <dbReference type="ARBA" id="ARBA00022676"/>
    </source>
</evidence>
<feature type="region of interest" description="Disordered" evidence="11">
    <location>
        <begin position="123"/>
        <end position="161"/>
    </location>
</feature>
<reference evidence="12 13" key="1">
    <citation type="submission" date="2016-09" db="EMBL/GenBank/DDBJ databases">
        <title>Extensive genetic diversity and differential bi-allelic expression allows diatom success in the polar Southern Ocean.</title>
        <authorList>
            <consortium name="DOE Joint Genome Institute"/>
            <person name="Mock T."/>
            <person name="Otillar R.P."/>
            <person name="Strauss J."/>
            <person name="Dupont C."/>
            <person name="Frickenhaus S."/>
            <person name="Maumus F."/>
            <person name="Mcmullan M."/>
            <person name="Sanges R."/>
            <person name="Schmutz J."/>
            <person name="Toseland A."/>
            <person name="Valas R."/>
            <person name="Veluchamy A."/>
            <person name="Ward B.J."/>
            <person name="Allen A."/>
            <person name="Barry K."/>
            <person name="Falciatore A."/>
            <person name="Ferrante M."/>
            <person name="Fortunato A.E."/>
            <person name="Gloeckner G."/>
            <person name="Gruber A."/>
            <person name="Hipkin R."/>
            <person name="Janech M."/>
            <person name="Kroth P."/>
            <person name="Leese F."/>
            <person name="Lindquist E."/>
            <person name="Lyon B.R."/>
            <person name="Martin J."/>
            <person name="Mayer C."/>
            <person name="Parker M."/>
            <person name="Quesneville H."/>
            <person name="Raymond J."/>
            <person name="Uhlig C."/>
            <person name="Valentin K.U."/>
            <person name="Worden A.Z."/>
            <person name="Armbrust E.V."/>
            <person name="Bowler C."/>
            <person name="Green B."/>
            <person name="Moulton V."/>
            <person name="Van Oosterhout C."/>
            <person name="Grigoriev I."/>
        </authorList>
    </citation>
    <scope>NUCLEOTIDE SEQUENCE [LARGE SCALE GENOMIC DNA]</scope>
    <source>
        <strain evidence="12 13">CCMP1102</strain>
    </source>
</reference>
<evidence type="ECO:0000256" key="5">
    <source>
        <dbReference type="ARBA" id="ARBA00022692"/>
    </source>
</evidence>
<keyword evidence="8 10" id="KW-0333">Golgi apparatus</keyword>
<name>A0A1E7F7Z8_9STRA</name>
<dbReference type="Pfam" id="PF01762">
    <property type="entry name" value="Galactosyl_T"/>
    <property type="match status" value="1"/>
</dbReference>